<dbReference type="STRING" id="858640.A3K86_22070"/>
<dbReference type="OrthoDB" id="5914970at2"/>
<dbReference type="EMBL" id="LVHF01000033">
    <property type="protein sequence ID" value="OAN11738.1"/>
    <property type="molecule type" value="Genomic_DNA"/>
</dbReference>
<dbReference type="InterPro" id="IPR021290">
    <property type="entry name" value="DUF2861"/>
</dbReference>
<proteinExistence type="predicted"/>
<dbReference type="AlphaFoldDB" id="A0A178K333"/>
<evidence type="ECO:0000313" key="1">
    <source>
        <dbReference type="EMBL" id="OAN11738.1"/>
    </source>
</evidence>
<name>A0A178K333_9GAMM</name>
<reference evidence="1 2" key="1">
    <citation type="submission" date="2016-03" db="EMBL/GenBank/DDBJ databases">
        <title>Photobacterium proteolyticum sp. nov. a protease producing bacterium isolated from ocean sediments of Laizhou Bay.</title>
        <authorList>
            <person name="Li Y."/>
        </authorList>
    </citation>
    <scope>NUCLEOTIDE SEQUENCE [LARGE SCALE GENOMIC DNA]</scope>
    <source>
        <strain evidence="1 2">R-40508</strain>
    </source>
</reference>
<evidence type="ECO:0000313" key="2">
    <source>
        <dbReference type="Proteomes" id="UP000078503"/>
    </source>
</evidence>
<organism evidence="1 2">
    <name type="scientific">Photobacterium jeanii</name>
    <dbReference type="NCBI Taxonomy" id="858640"/>
    <lineage>
        <taxon>Bacteria</taxon>
        <taxon>Pseudomonadati</taxon>
        <taxon>Pseudomonadota</taxon>
        <taxon>Gammaproteobacteria</taxon>
        <taxon>Vibrionales</taxon>
        <taxon>Vibrionaceae</taxon>
        <taxon>Photobacterium</taxon>
    </lineage>
</organism>
<sequence>MVPSASAEWFLGQDLYTLSHQRVLEGKTSEGFDTMIQAWQQAPDEQQNTNLDGLLKLALTEDCGRSLTQAVLPSWLSTLSIRREVVQNLNQVMLKLSVSGASQKKIDEVTFTRWPDQKYISTSPVLEKNGDFTAESSRLEKPIAEGLYKITLTNNEKEAWSSWVILGAPSIKQRIGWKDSKNWRIEHSQLPNPTCPSPVLSINLYDLNDLSWTPIWTEEIDGKLPTTLPQIDVPDGRYWLSVGLIESRWQGDISILDIQRITRPIDFQLSLDQKQQQPEEQK</sequence>
<evidence type="ECO:0008006" key="3">
    <source>
        <dbReference type="Google" id="ProtNLM"/>
    </source>
</evidence>
<gene>
    <name evidence="1" type="ORF">A3K86_22070</name>
</gene>
<dbReference type="Proteomes" id="UP000078503">
    <property type="component" value="Unassembled WGS sequence"/>
</dbReference>
<keyword evidence="2" id="KW-1185">Reference proteome</keyword>
<dbReference type="Pfam" id="PF11060">
    <property type="entry name" value="DUF2861"/>
    <property type="match status" value="1"/>
</dbReference>
<protein>
    <recommendedName>
        <fullName evidence="3">DUF2861 domain-containing protein</fullName>
    </recommendedName>
</protein>
<comment type="caution">
    <text evidence="1">The sequence shown here is derived from an EMBL/GenBank/DDBJ whole genome shotgun (WGS) entry which is preliminary data.</text>
</comment>
<accession>A0A178K333</accession>